<evidence type="ECO:0000313" key="2">
    <source>
        <dbReference type="EMBL" id="KAK2195234.1"/>
    </source>
</evidence>
<comment type="caution">
    <text evidence="2">The sequence shown here is derived from an EMBL/GenBank/DDBJ whole genome shotgun (WGS) entry which is preliminary data.</text>
</comment>
<accession>A0AAD9UMS9</accession>
<sequence>MIRSDPVHYGNDCSHIKKKGLLPPYHDFYDLLAWFHGYHKHVDREFNCETRCGWSQYMNTSYDDALAYHISEFINDVLCIQHNISQLHCIGLGEFPFPIVYTFESSKYELLNALCRIKPYLEILKSQKAATGNVDVYQLKKLLRLWHMNRYCILWPLTGETAVVHNLLDRVCSAYDNINTVIYYLKEFINGNVIHKHSVQVDNEVQTPKAKRPFSEVINESQNNYTIVVENETLVRANKCRQPINVNVNCNTCKEHGRILLCVEPKDLDITQSTEKNGRIPPQCSL</sequence>
<evidence type="ECO:0000313" key="1">
    <source>
        <dbReference type="EMBL" id="KAK2194432.1"/>
    </source>
</evidence>
<gene>
    <name evidence="2" type="ORF">BdWA1_002907</name>
    <name evidence="1" type="ORF">BdWA1_004103</name>
</gene>
<dbReference type="KEGG" id="bdw:94337204"/>
<protein>
    <submittedName>
        <fullName evidence="2">Uncharacterized protein</fullName>
    </submittedName>
</protein>
<dbReference type="Proteomes" id="UP001214638">
    <property type="component" value="Unassembled WGS sequence"/>
</dbReference>
<keyword evidence="3" id="KW-1185">Reference proteome</keyword>
<dbReference type="EMBL" id="JALLKP010000004">
    <property type="protein sequence ID" value="KAK2195234.1"/>
    <property type="molecule type" value="Genomic_DNA"/>
</dbReference>
<name>A0AAD9UMS9_9APIC</name>
<organism evidence="2 3">
    <name type="scientific">Babesia duncani</name>
    <dbReference type="NCBI Taxonomy" id="323732"/>
    <lineage>
        <taxon>Eukaryota</taxon>
        <taxon>Sar</taxon>
        <taxon>Alveolata</taxon>
        <taxon>Apicomplexa</taxon>
        <taxon>Aconoidasida</taxon>
        <taxon>Piroplasmida</taxon>
        <taxon>Babesiidae</taxon>
        <taxon>Babesia</taxon>
    </lineage>
</organism>
<evidence type="ECO:0000313" key="3">
    <source>
        <dbReference type="Proteomes" id="UP001214638"/>
    </source>
</evidence>
<proteinExistence type="predicted"/>
<reference evidence="2" key="1">
    <citation type="journal article" date="2023" name="Nat. Microbiol.">
        <title>Babesia duncani multi-omics identifies virulence factors and drug targets.</title>
        <authorList>
            <person name="Singh P."/>
            <person name="Lonardi S."/>
            <person name="Liang Q."/>
            <person name="Vydyam P."/>
            <person name="Khabirova E."/>
            <person name="Fang T."/>
            <person name="Gihaz S."/>
            <person name="Thekkiniath J."/>
            <person name="Munshi M."/>
            <person name="Abel S."/>
            <person name="Ciampossin L."/>
            <person name="Batugedara G."/>
            <person name="Gupta M."/>
            <person name="Lu X.M."/>
            <person name="Lenz T."/>
            <person name="Chakravarty S."/>
            <person name="Cornillot E."/>
            <person name="Hu Y."/>
            <person name="Ma W."/>
            <person name="Gonzalez L.M."/>
            <person name="Sanchez S."/>
            <person name="Estrada K."/>
            <person name="Sanchez-Flores A."/>
            <person name="Montero E."/>
            <person name="Harb O.S."/>
            <person name="Le Roch K.G."/>
            <person name="Mamoun C.B."/>
        </authorList>
    </citation>
    <scope>NUCLEOTIDE SEQUENCE</scope>
    <source>
        <strain evidence="2">WA1</strain>
    </source>
</reference>
<dbReference type="EMBL" id="JALLKP010000125">
    <property type="protein sequence ID" value="KAK2194432.1"/>
    <property type="molecule type" value="Genomic_DNA"/>
</dbReference>
<dbReference type="RefSeq" id="XP_067802077.1">
    <property type="nucleotide sequence ID" value="XM_067947926.1"/>
</dbReference>
<dbReference type="GeneID" id="94337204"/>
<dbReference type="AlphaFoldDB" id="A0AAD9UMS9"/>